<dbReference type="FunFam" id="2.70.150.10:FF:000002">
    <property type="entry name" value="Copper-transporting ATPase 1, putative"/>
    <property type="match status" value="1"/>
</dbReference>
<dbReference type="PROSITE" id="PS50846">
    <property type="entry name" value="HMA_2"/>
    <property type="match status" value="1"/>
</dbReference>
<feature type="transmembrane region" description="Helical" evidence="15">
    <location>
        <begin position="457"/>
        <end position="480"/>
    </location>
</feature>
<dbReference type="InterPro" id="IPR036412">
    <property type="entry name" value="HAD-like_sf"/>
</dbReference>
<evidence type="ECO:0000313" key="18">
    <source>
        <dbReference type="Proteomes" id="UP000587070"/>
    </source>
</evidence>
<evidence type="ECO:0000256" key="3">
    <source>
        <dbReference type="ARBA" id="ARBA00022448"/>
    </source>
</evidence>
<keyword evidence="14 15" id="KW-0472">Membrane</keyword>
<evidence type="ECO:0000256" key="8">
    <source>
        <dbReference type="ARBA" id="ARBA00022741"/>
    </source>
</evidence>
<feature type="domain" description="HMA" evidence="16">
    <location>
        <begin position="93"/>
        <end position="159"/>
    </location>
</feature>
<evidence type="ECO:0000256" key="11">
    <source>
        <dbReference type="ARBA" id="ARBA00022967"/>
    </source>
</evidence>
<evidence type="ECO:0000256" key="6">
    <source>
        <dbReference type="ARBA" id="ARBA00022692"/>
    </source>
</evidence>
<evidence type="ECO:0000256" key="15">
    <source>
        <dbReference type="RuleBase" id="RU362081"/>
    </source>
</evidence>
<dbReference type="InterPro" id="IPR018303">
    <property type="entry name" value="ATPase_P-typ_P_site"/>
</dbReference>
<evidence type="ECO:0000256" key="13">
    <source>
        <dbReference type="ARBA" id="ARBA00023065"/>
    </source>
</evidence>
<dbReference type="InterPro" id="IPR036163">
    <property type="entry name" value="HMA_dom_sf"/>
</dbReference>
<name>A0A840G4A7_RHOTE</name>
<dbReference type="InterPro" id="IPR021993">
    <property type="entry name" value="ATPase-cat-bd"/>
</dbReference>
<dbReference type="SUPFAM" id="SSF81653">
    <property type="entry name" value="Calcium ATPase, transduction domain A"/>
    <property type="match status" value="1"/>
</dbReference>
<dbReference type="Gene3D" id="2.70.150.10">
    <property type="entry name" value="Calcium-transporting ATPase, cytoplasmic transduction domain A"/>
    <property type="match status" value="1"/>
</dbReference>
<dbReference type="AlphaFoldDB" id="A0A840G4A7"/>
<dbReference type="InterPro" id="IPR023299">
    <property type="entry name" value="ATPase_P-typ_cyto_dom_N"/>
</dbReference>
<evidence type="ECO:0000256" key="4">
    <source>
        <dbReference type="ARBA" id="ARBA00022475"/>
    </source>
</evidence>
<dbReference type="OrthoDB" id="8552908at2"/>
<keyword evidence="18" id="KW-1185">Reference proteome</keyword>
<feature type="transmembrane region" description="Helical" evidence="15">
    <location>
        <begin position="775"/>
        <end position="792"/>
    </location>
</feature>
<evidence type="ECO:0000256" key="7">
    <source>
        <dbReference type="ARBA" id="ARBA00022723"/>
    </source>
</evidence>
<dbReference type="SFLD" id="SFLDS00003">
    <property type="entry name" value="Haloacid_Dehalogenase"/>
    <property type="match status" value="1"/>
</dbReference>
<dbReference type="Gene3D" id="3.40.1110.10">
    <property type="entry name" value="Calcium-transporting ATPase, cytoplasmic domain N"/>
    <property type="match status" value="1"/>
</dbReference>
<dbReference type="PRINTS" id="PR00119">
    <property type="entry name" value="CATATPASE"/>
</dbReference>
<keyword evidence="4 15" id="KW-1003">Cell membrane</keyword>
<comment type="subcellular location">
    <subcellularLocation>
        <location evidence="1">Cell membrane</location>
        <topology evidence="1">Multi-pass membrane protein</topology>
    </subcellularLocation>
</comment>
<evidence type="ECO:0000256" key="1">
    <source>
        <dbReference type="ARBA" id="ARBA00004651"/>
    </source>
</evidence>
<reference evidence="17 18" key="1">
    <citation type="submission" date="2020-08" db="EMBL/GenBank/DDBJ databases">
        <title>Genome sequencing of Purple Non-Sulfur Bacteria from various extreme environments.</title>
        <authorList>
            <person name="Mayer M."/>
        </authorList>
    </citation>
    <scope>NUCLEOTIDE SEQUENCE [LARGE SCALE GENOMIC DNA]</scope>
    <source>
        <strain evidence="17 18">2761</strain>
    </source>
</reference>
<evidence type="ECO:0000256" key="12">
    <source>
        <dbReference type="ARBA" id="ARBA00022989"/>
    </source>
</evidence>
<dbReference type="CDD" id="cd00371">
    <property type="entry name" value="HMA"/>
    <property type="match status" value="1"/>
</dbReference>
<dbReference type="InterPro" id="IPR027256">
    <property type="entry name" value="P-typ_ATPase_IB"/>
</dbReference>
<comment type="similarity">
    <text evidence="2 15">Belongs to the cation transport ATPase (P-type) (TC 3.A.3) family. Type IB subfamily.</text>
</comment>
<dbReference type="SFLD" id="SFLDG00002">
    <property type="entry name" value="C1.7:_P-type_atpase_like"/>
    <property type="match status" value="1"/>
</dbReference>
<organism evidence="17 18">
    <name type="scientific">Rhodocyclus tenuis</name>
    <name type="common">Rhodospirillum tenue</name>
    <dbReference type="NCBI Taxonomy" id="1066"/>
    <lineage>
        <taxon>Bacteria</taxon>
        <taxon>Pseudomonadati</taxon>
        <taxon>Pseudomonadota</taxon>
        <taxon>Betaproteobacteria</taxon>
        <taxon>Rhodocyclales</taxon>
        <taxon>Rhodocyclaceae</taxon>
        <taxon>Rhodocyclus</taxon>
    </lineage>
</organism>
<keyword evidence="10" id="KW-0460">Magnesium</keyword>
<evidence type="ECO:0000256" key="2">
    <source>
        <dbReference type="ARBA" id="ARBA00006024"/>
    </source>
</evidence>
<feature type="transmembrane region" description="Helical" evidence="15">
    <location>
        <begin position="273"/>
        <end position="291"/>
    </location>
</feature>
<dbReference type="InterPro" id="IPR059000">
    <property type="entry name" value="ATPase_P-type_domA"/>
</dbReference>
<dbReference type="GO" id="GO:0043682">
    <property type="term" value="F:P-type divalent copper transporter activity"/>
    <property type="evidence" value="ECO:0007669"/>
    <property type="project" value="TreeGrafter"/>
</dbReference>
<keyword evidence="3" id="KW-0813">Transport</keyword>
<evidence type="ECO:0000313" key="17">
    <source>
        <dbReference type="EMBL" id="MBB4246735.1"/>
    </source>
</evidence>
<feature type="transmembrane region" description="Helical" evidence="15">
    <location>
        <begin position="245"/>
        <end position="267"/>
    </location>
</feature>
<dbReference type="EMBL" id="JACIGE010000003">
    <property type="protein sequence ID" value="MBB4246735.1"/>
    <property type="molecule type" value="Genomic_DNA"/>
</dbReference>
<dbReference type="Pfam" id="PF00403">
    <property type="entry name" value="HMA"/>
    <property type="match status" value="1"/>
</dbReference>
<dbReference type="NCBIfam" id="TIGR01494">
    <property type="entry name" value="ATPase_P-type"/>
    <property type="match status" value="2"/>
</dbReference>
<keyword evidence="9 15" id="KW-0067">ATP-binding</keyword>
<dbReference type="InterPro" id="IPR023214">
    <property type="entry name" value="HAD_sf"/>
</dbReference>
<keyword evidence="13" id="KW-0406">Ion transport</keyword>
<dbReference type="GO" id="GO:0055070">
    <property type="term" value="P:copper ion homeostasis"/>
    <property type="evidence" value="ECO:0007669"/>
    <property type="project" value="TreeGrafter"/>
</dbReference>
<dbReference type="NCBIfam" id="TIGR01525">
    <property type="entry name" value="ATPase-IB_hvy"/>
    <property type="match status" value="1"/>
</dbReference>
<dbReference type="Pfam" id="PF00122">
    <property type="entry name" value="E1-E2_ATPase"/>
    <property type="match status" value="1"/>
</dbReference>
<dbReference type="PANTHER" id="PTHR43520">
    <property type="entry name" value="ATP7, ISOFORM B"/>
    <property type="match status" value="1"/>
</dbReference>
<evidence type="ECO:0000256" key="14">
    <source>
        <dbReference type="ARBA" id="ARBA00023136"/>
    </source>
</evidence>
<dbReference type="Pfam" id="PF00702">
    <property type="entry name" value="Hydrolase"/>
    <property type="match status" value="1"/>
</dbReference>
<comment type="caution">
    <text evidence="17">The sequence shown here is derived from an EMBL/GenBank/DDBJ whole genome shotgun (WGS) entry which is preliminary data.</text>
</comment>
<dbReference type="InterPro" id="IPR008250">
    <property type="entry name" value="ATPase_P-typ_transduc_dom_A_sf"/>
</dbReference>
<dbReference type="CDD" id="cd02079">
    <property type="entry name" value="P-type_ATPase_HM"/>
    <property type="match status" value="1"/>
</dbReference>
<dbReference type="InterPro" id="IPR006121">
    <property type="entry name" value="HMA_dom"/>
</dbReference>
<dbReference type="InterPro" id="IPR001757">
    <property type="entry name" value="P_typ_ATPase"/>
</dbReference>
<feature type="transmembrane region" description="Helical" evidence="15">
    <location>
        <begin position="177"/>
        <end position="200"/>
    </location>
</feature>
<dbReference type="PRINTS" id="PR00943">
    <property type="entry name" value="CUATPASE"/>
</dbReference>
<dbReference type="GO" id="GO:0005886">
    <property type="term" value="C:plasma membrane"/>
    <property type="evidence" value="ECO:0007669"/>
    <property type="project" value="UniProtKB-SubCell"/>
</dbReference>
<dbReference type="PROSITE" id="PS00154">
    <property type="entry name" value="ATPASE_E1_E2"/>
    <property type="match status" value="1"/>
</dbReference>
<dbReference type="Gene3D" id="3.40.50.1000">
    <property type="entry name" value="HAD superfamily/HAD-like"/>
    <property type="match status" value="1"/>
</dbReference>
<sequence>MSSTPCYHCGLPIPLGVDLSVGIDGERRAMCCIGCQAVAQSIVDNGLADYYRHRDALPESPREALPAVLADLRLYDNADFQKSFVRTLGADEREAALLLEGITCSACIWLNEQHLSRLPGVLAADINYATRRARVRWDETRIHLSDILAAVAAIGYRAYPYDPARSEALAREERRSALWRVFVAGFGMMQVMMYAVPVYFAAGDMSADIEQLMRWASLVLTLPVVLYSAAPFFRGAWRDLRLGRVGMDTPVAIGVGVAFAASVWATLTASGQVYFDSVTMFVFFLLGGRFLEMTARQKAVSVTEALARLLPAFAERLPAYPEEREPERTQVGDLKAGDVVLVRAGATIPADGRVLEGESAADEALLTGESVPVSKRPGDSVIGGATNVSSPLVVAVEAVGEATRLSAIVRLMERAAGEKPRLVELADRVAGRFIAVVLLLAIVTAIVWMLVDPDQALWVTVSVLVVTCPCALSLATPLALTAAGGALAREGVLVTRAHAIETLARATHFVFDKTGTLTLGRMRLLEVLPLGRLDRAGCLALAAALERDSEHPLAAALRSAAAEAQTPAAGAAPFAVPAELRNTPGCGIEAMVDGRRLRLGRPDFVGELHGMALPPEVEAASGGGEAVATLIALGDEHGWLALFRIGDALRPQAAALIADLRAAGCAVTLATGDAWPVARAVAAELGIDDVHAALSPQGKRDLVAALQARGAVVAMLGDGVNDAPVLAQAQVSIAMGEGAPLARTQADLLLLSGNLDHLRQGVRLSRRSWRVIQQNLAWAVVYNALALPLAMAGMVTPWLAGIGMSASSLLVALNSLRLQAPARN</sequence>
<keyword evidence="11" id="KW-1278">Translocase</keyword>
<dbReference type="Pfam" id="PF12156">
    <property type="entry name" value="ATPase-cat_bd"/>
    <property type="match status" value="1"/>
</dbReference>
<keyword evidence="12 15" id="KW-1133">Transmembrane helix</keyword>
<proteinExistence type="inferred from homology"/>
<feature type="transmembrane region" description="Helical" evidence="15">
    <location>
        <begin position="212"/>
        <end position="233"/>
    </location>
</feature>
<evidence type="ECO:0000256" key="9">
    <source>
        <dbReference type="ARBA" id="ARBA00022840"/>
    </source>
</evidence>
<gene>
    <name evidence="17" type="ORF">GGD90_001098</name>
</gene>
<dbReference type="SFLD" id="SFLDF00027">
    <property type="entry name" value="p-type_atpase"/>
    <property type="match status" value="1"/>
</dbReference>
<dbReference type="InterPro" id="IPR023298">
    <property type="entry name" value="ATPase_P-typ_TM_dom_sf"/>
</dbReference>
<evidence type="ECO:0000256" key="10">
    <source>
        <dbReference type="ARBA" id="ARBA00022842"/>
    </source>
</evidence>
<keyword evidence="8 15" id="KW-0547">Nucleotide-binding</keyword>
<dbReference type="GO" id="GO:0005507">
    <property type="term" value="F:copper ion binding"/>
    <property type="evidence" value="ECO:0007669"/>
    <property type="project" value="TreeGrafter"/>
</dbReference>
<dbReference type="GO" id="GO:0016887">
    <property type="term" value="F:ATP hydrolysis activity"/>
    <property type="evidence" value="ECO:0007669"/>
    <property type="project" value="InterPro"/>
</dbReference>
<dbReference type="Gene3D" id="3.30.70.100">
    <property type="match status" value="1"/>
</dbReference>
<dbReference type="RefSeq" id="WP_153115248.1">
    <property type="nucleotide sequence ID" value="NZ_JACIGE010000003.1"/>
</dbReference>
<dbReference type="SUPFAM" id="SSF81665">
    <property type="entry name" value="Calcium ATPase, transmembrane domain M"/>
    <property type="match status" value="1"/>
</dbReference>
<evidence type="ECO:0000259" key="16">
    <source>
        <dbReference type="PROSITE" id="PS50846"/>
    </source>
</evidence>
<dbReference type="SUPFAM" id="SSF55008">
    <property type="entry name" value="HMA, heavy metal-associated domain"/>
    <property type="match status" value="1"/>
</dbReference>
<protein>
    <submittedName>
        <fullName evidence="17">Cu2+-exporting ATPase</fullName>
    </submittedName>
</protein>
<dbReference type="GO" id="GO:0005524">
    <property type="term" value="F:ATP binding"/>
    <property type="evidence" value="ECO:0007669"/>
    <property type="project" value="UniProtKB-UniRule"/>
</dbReference>
<keyword evidence="6 15" id="KW-0812">Transmembrane</keyword>
<dbReference type="Proteomes" id="UP000587070">
    <property type="component" value="Unassembled WGS sequence"/>
</dbReference>
<accession>A0A840G4A7</accession>
<feature type="transmembrane region" description="Helical" evidence="15">
    <location>
        <begin position="429"/>
        <end position="451"/>
    </location>
</feature>
<keyword evidence="7 15" id="KW-0479">Metal-binding</keyword>
<evidence type="ECO:0000256" key="5">
    <source>
        <dbReference type="ARBA" id="ARBA00022553"/>
    </source>
</evidence>
<dbReference type="InterPro" id="IPR044492">
    <property type="entry name" value="P_typ_ATPase_HD_dom"/>
</dbReference>
<dbReference type="PANTHER" id="PTHR43520:SF5">
    <property type="entry name" value="CATION-TRANSPORTING P-TYPE ATPASE-RELATED"/>
    <property type="match status" value="1"/>
</dbReference>
<keyword evidence="5" id="KW-0597">Phosphoprotein</keyword>
<dbReference type="SUPFAM" id="SSF56784">
    <property type="entry name" value="HAD-like"/>
    <property type="match status" value="1"/>
</dbReference>